<organism evidence="12 13">
    <name type="scientific">Batillaria attramentaria</name>
    <dbReference type="NCBI Taxonomy" id="370345"/>
    <lineage>
        <taxon>Eukaryota</taxon>
        <taxon>Metazoa</taxon>
        <taxon>Spiralia</taxon>
        <taxon>Lophotrochozoa</taxon>
        <taxon>Mollusca</taxon>
        <taxon>Gastropoda</taxon>
        <taxon>Caenogastropoda</taxon>
        <taxon>Sorbeoconcha</taxon>
        <taxon>Cerithioidea</taxon>
        <taxon>Batillariidae</taxon>
        <taxon>Batillaria</taxon>
    </lineage>
</organism>
<protein>
    <recommendedName>
        <fullName evidence="14">FAM69 N-terminal domain-containing protein</fullName>
    </recommendedName>
</protein>
<dbReference type="Pfam" id="PF14875">
    <property type="entry name" value="PIP49_N"/>
    <property type="match status" value="1"/>
</dbReference>
<dbReference type="InterPro" id="IPR022049">
    <property type="entry name" value="FAM69_kinase_dom"/>
</dbReference>
<dbReference type="Pfam" id="PF12260">
    <property type="entry name" value="PIP49_C"/>
    <property type="match status" value="1"/>
</dbReference>
<keyword evidence="13" id="KW-1185">Reference proteome</keyword>
<dbReference type="PANTHER" id="PTHR21093">
    <property type="entry name" value="DIVERGENT PROTEIN KINASE DOMAIN 1C-RELATED"/>
    <property type="match status" value="1"/>
</dbReference>
<keyword evidence="4" id="KW-0256">Endoplasmic reticulum</keyword>
<name>A0ABD0K3P0_9CAEN</name>
<keyword evidence="8" id="KW-1015">Disulfide bond</keyword>
<evidence type="ECO:0000256" key="5">
    <source>
        <dbReference type="ARBA" id="ARBA00022968"/>
    </source>
</evidence>
<evidence type="ECO:0000259" key="10">
    <source>
        <dbReference type="Pfam" id="PF12260"/>
    </source>
</evidence>
<feature type="transmembrane region" description="Helical" evidence="9">
    <location>
        <begin position="21"/>
        <end position="44"/>
    </location>
</feature>
<evidence type="ECO:0000256" key="1">
    <source>
        <dbReference type="ARBA" id="ARBA00004648"/>
    </source>
</evidence>
<feature type="domain" description="FAM69 protein-kinase" evidence="10">
    <location>
        <begin position="200"/>
        <end position="401"/>
    </location>
</feature>
<dbReference type="InterPro" id="IPR029244">
    <property type="entry name" value="FAM69_N"/>
</dbReference>
<accession>A0ABD0K3P0</accession>
<evidence type="ECO:0000313" key="12">
    <source>
        <dbReference type="EMBL" id="KAK7481664.1"/>
    </source>
</evidence>
<evidence type="ECO:0000256" key="4">
    <source>
        <dbReference type="ARBA" id="ARBA00022824"/>
    </source>
</evidence>
<dbReference type="SUPFAM" id="SSF56112">
    <property type="entry name" value="Protein kinase-like (PK-like)"/>
    <property type="match status" value="1"/>
</dbReference>
<keyword evidence="6 9" id="KW-1133">Transmembrane helix</keyword>
<dbReference type="PANTHER" id="PTHR21093:SF2">
    <property type="entry name" value="DIVERGENT PROTEIN KINASE DOMAIN 1C"/>
    <property type="match status" value="1"/>
</dbReference>
<reference evidence="12 13" key="1">
    <citation type="journal article" date="2023" name="Sci. Data">
        <title>Genome assembly of the Korean intertidal mud-creeper Batillaria attramentaria.</title>
        <authorList>
            <person name="Patra A.K."/>
            <person name="Ho P.T."/>
            <person name="Jun S."/>
            <person name="Lee S.J."/>
            <person name="Kim Y."/>
            <person name="Won Y.J."/>
        </authorList>
    </citation>
    <scope>NUCLEOTIDE SEQUENCE [LARGE SCALE GENOMIC DNA]</scope>
    <source>
        <strain evidence="12">Wonlab-2016</strain>
    </source>
</reference>
<dbReference type="EMBL" id="JACVVK020000258">
    <property type="protein sequence ID" value="KAK7481664.1"/>
    <property type="molecule type" value="Genomic_DNA"/>
</dbReference>
<evidence type="ECO:0000256" key="9">
    <source>
        <dbReference type="SAM" id="Phobius"/>
    </source>
</evidence>
<evidence type="ECO:0000256" key="7">
    <source>
        <dbReference type="ARBA" id="ARBA00023136"/>
    </source>
</evidence>
<evidence type="ECO:0000256" key="6">
    <source>
        <dbReference type="ARBA" id="ARBA00022989"/>
    </source>
</evidence>
<evidence type="ECO:0000259" key="11">
    <source>
        <dbReference type="Pfam" id="PF14875"/>
    </source>
</evidence>
<feature type="domain" description="FAM69 N-terminal" evidence="11">
    <location>
        <begin position="37"/>
        <end position="105"/>
    </location>
</feature>
<comment type="caution">
    <text evidence="12">The sequence shown here is derived from an EMBL/GenBank/DDBJ whole genome shotgun (WGS) entry which is preliminary data.</text>
</comment>
<keyword evidence="3 9" id="KW-0812">Transmembrane</keyword>
<proteinExistence type="inferred from homology"/>
<comment type="similarity">
    <text evidence="2">Belongs to the DIPK family.</text>
</comment>
<evidence type="ECO:0000256" key="8">
    <source>
        <dbReference type="ARBA" id="ARBA00023157"/>
    </source>
</evidence>
<keyword evidence="7 9" id="KW-0472">Membrane</keyword>
<evidence type="ECO:0008006" key="14">
    <source>
        <dbReference type="Google" id="ProtNLM"/>
    </source>
</evidence>
<sequence>MWMRMCRLRCGRLCRRRGWGKVVGLCVAGFIFGLMALVSFGYYFRHQLFDTFVKCTDKDSRRFIDDFCGLYKQGVITGSLCRPLCETGEVKFDRCTNFHAGKEVHLMNCTNFCRPQQTIPAVLKSSKINATMVLKDHPNVDMGDDITTMLKHQIRQLVVSDLGFLPFDTSDAIRVMWDEGFDQYLSDPVQKNAAYRTIMMLMDQPEYKMVKSLKHSNVVPRIYGTCGPMFLEESCPSGPLDVQLSYFSRTKPFPTSSSSSAQWREKASVAIGLLELLDHFERDFPQPLHLCDVKGSNFGMCVDGVVKMIDMDSVFFNTTMYNIFNLSTCKTHDDCNFFDCRGWCDVATGKCYSIRTNNNLQLVCDDVLTGPLPAVFDAGGLLSAAPASVAKELHAALDECIVQTGVEKGVPVYKPPPAIQRKIIRLLQHSIAHLDSS</sequence>
<dbReference type="GO" id="GO:0005789">
    <property type="term" value="C:endoplasmic reticulum membrane"/>
    <property type="evidence" value="ECO:0007669"/>
    <property type="project" value="UniProtKB-SubCell"/>
</dbReference>
<comment type="subcellular location">
    <subcellularLocation>
        <location evidence="1">Endoplasmic reticulum membrane</location>
        <topology evidence="1">Single-pass type II membrane protein</topology>
    </subcellularLocation>
</comment>
<evidence type="ECO:0000313" key="13">
    <source>
        <dbReference type="Proteomes" id="UP001519460"/>
    </source>
</evidence>
<keyword evidence="5" id="KW-0735">Signal-anchor</keyword>
<dbReference type="Proteomes" id="UP001519460">
    <property type="component" value="Unassembled WGS sequence"/>
</dbReference>
<evidence type="ECO:0000256" key="3">
    <source>
        <dbReference type="ARBA" id="ARBA00022692"/>
    </source>
</evidence>
<dbReference type="AlphaFoldDB" id="A0ABD0K3P0"/>
<gene>
    <name evidence="12" type="ORF">BaRGS_00027037</name>
</gene>
<dbReference type="InterPro" id="IPR011009">
    <property type="entry name" value="Kinase-like_dom_sf"/>
</dbReference>
<evidence type="ECO:0000256" key="2">
    <source>
        <dbReference type="ARBA" id="ARBA00006338"/>
    </source>
</evidence>